<dbReference type="EMBL" id="JACRYT010000006">
    <property type="protein sequence ID" value="MBC6679734.1"/>
    <property type="molecule type" value="Genomic_DNA"/>
</dbReference>
<name>A0A923NJP8_9FIRM</name>
<evidence type="ECO:0000313" key="1">
    <source>
        <dbReference type="EMBL" id="MBC6679734.1"/>
    </source>
</evidence>
<dbReference type="RefSeq" id="WP_187302839.1">
    <property type="nucleotide sequence ID" value="NZ_JACRYT010000006.1"/>
</dbReference>
<evidence type="ECO:0000313" key="2">
    <source>
        <dbReference type="Proteomes" id="UP000602647"/>
    </source>
</evidence>
<dbReference type="Proteomes" id="UP000602647">
    <property type="component" value="Unassembled WGS sequence"/>
</dbReference>
<dbReference type="AlphaFoldDB" id="A0A923NJP8"/>
<keyword evidence="2" id="KW-1185">Reference proteome</keyword>
<reference evidence="1" key="1">
    <citation type="submission" date="2020-08" db="EMBL/GenBank/DDBJ databases">
        <title>Genome public.</title>
        <authorList>
            <person name="Liu C."/>
            <person name="Sun Q."/>
        </authorList>
    </citation>
    <scope>NUCLEOTIDE SEQUENCE</scope>
    <source>
        <strain evidence="1">BX12</strain>
    </source>
</reference>
<protein>
    <submittedName>
        <fullName evidence="1">Uncharacterized protein</fullName>
    </submittedName>
</protein>
<proteinExistence type="predicted"/>
<organism evidence="1 2">
    <name type="scientific">Zhenpiania hominis</name>
    <dbReference type="NCBI Taxonomy" id="2763644"/>
    <lineage>
        <taxon>Bacteria</taxon>
        <taxon>Bacillati</taxon>
        <taxon>Bacillota</taxon>
        <taxon>Clostridia</taxon>
        <taxon>Peptostreptococcales</taxon>
        <taxon>Anaerovoracaceae</taxon>
        <taxon>Zhenpiania</taxon>
    </lineage>
</organism>
<comment type="caution">
    <text evidence="1">The sequence shown here is derived from an EMBL/GenBank/DDBJ whole genome shotgun (WGS) entry which is preliminary data.</text>
</comment>
<accession>A0A923NJP8</accession>
<gene>
    <name evidence="1" type="ORF">H9L42_07830</name>
</gene>
<sequence length="160" mass="19218">MEDKKREELMRELSSQLRTCLPLIEEERQAFIRAEHGRLQAVMGKEYWDREKEAPAFFHGEPTEDAQLESLVERDPYDISLEELVQLSEMEKRVERLGTYSYLAFFHMYPEDKERLRLLFHLYRRLTHGNVCGLPEIKQLEEGHDFYIRQKTESAVRVIR</sequence>